<keyword evidence="2" id="KW-1185">Reference proteome</keyword>
<dbReference type="SUPFAM" id="SSF63825">
    <property type="entry name" value="YWTD domain"/>
    <property type="match status" value="1"/>
</dbReference>
<dbReference type="PROSITE" id="PS51257">
    <property type="entry name" value="PROKAR_LIPOPROTEIN"/>
    <property type="match status" value="1"/>
</dbReference>
<dbReference type="Proteomes" id="UP000321491">
    <property type="component" value="Unassembled WGS sequence"/>
</dbReference>
<proteinExistence type="predicted"/>
<dbReference type="EMBL" id="BJXW01000009">
    <property type="protein sequence ID" value="GEN30663.1"/>
    <property type="molecule type" value="Genomic_DNA"/>
</dbReference>
<dbReference type="RefSeq" id="WP_146936132.1">
    <property type="nucleotide sequence ID" value="NZ_BJXW01000009.1"/>
</dbReference>
<evidence type="ECO:0000313" key="1">
    <source>
        <dbReference type="EMBL" id="GEN30663.1"/>
    </source>
</evidence>
<dbReference type="AlphaFoldDB" id="A0A511UYW3"/>
<reference evidence="1 2" key="1">
    <citation type="submission" date="2019-07" db="EMBL/GenBank/DDBJ databases">
        <title>Whole genome shotgun sequence of Cerasibacillus quisquiliarum NBRC 102429.</title>
        <authorList>
            <person name="Hosoyama A."/>
            <person name="Uohara A."/>
            <person name="Ohji S."/>
            <person name="Ichikawa N."/>
        </authorList>
    </citation>
    <scope>NUCLEOTIDE SEQUENCE [LARGE SCALE GENOMIC DNA]</scope>
    <source>
        <strain evidence="1 2">NBRC 102429</strain>
    </source>
</reference>
<comment type="caution">
    <text evidence="1">The sequence shown here is derived from an EMBL/GenBank/DDBJ whole genome shotgun (WGS) entry which is preliminary data.</text>
</comment>
<dbReference type="OrthoDB" id="9802794at2"/>
<evidence type="ECO:0008006" key="3">
    <source>
        <dbReference type="Google" id="ProtNLM"/>
    </source>
</evidence>
<sequence>MNRYFLISVSMFFLCILGSCTKKQENIVLELSGYNGHSRIDINHHSLFIPTATKDEDFNNKIIEVNLDNKTETVFYESKAPYLAINDLMVNDHYMTWVESEISGLMARVILLDRETNETKILYEAEPDDLELVAPFLKDNIVAWIQRDHDNDDARVVIYDIDKDNYETIGKVYEHSFYNNWVYIDGDSIYWSDIINDENYFVSYNMKTGETQSYQSKQGTPGYIEVGGDYYYALEFRDHRDWTTNQLTFTNVKNDEHIVISDTWISEFRSFGEDVFYIDSEHENIFKYNIHSKEQIKIETALSQVDAITASSDKQYLIIGYADSENRKIHLEIIRIQ</sequence>
<protein>
    <recommendedName>
        <fullName evidence="3">Lipoprotein</fullName>
    </recommendedName>
</protein>
<name>A0A511UYW3_9BACI</name>
<accession>A0A511UYW3</accession>
<evidence type="ECO:0000313" key="2">
    <source>
        <dbReference type="Proteomes" id="UP000321491"/>
    </source>
</evidence>
<gene>
    <name evidence="1" type="ORF">CQU01_09010</name>
</gene>
<organism evidence="1 2">
    <name type="scientific">Cerasibacillus quisquiliarum</name>
    <dbReference type="NCBI Taxonomy" id="227865"/>
    <lineage>
        <taxon>Bacteria</taxon>
        <taxon>Bacillati</taxon>
        <taxon>Bacillota</taxon>
        <taxon>Bacilli</taxon>
        <taxon>Bacillales</taxon>
        <taxon>Bacillaceae</taxon>
        <taxon>Cerasibacillus</taxon>
    </lineage>
</organism>